<dbReference type="AlphaFoldDB" id="A0A1J9QH39"/>
<organism evidence="2 3">
    <name type="scientific">Emergomyces pasteurianus Ep9510</name>
    <dbReference type="NCBI Taxonomy" id="1447872"/>
    <lineage>
        <taxon>Eukaryota</taxon>
        <taxon>Fungi</taxon>
        <taxon>Dikarya</taxon>
        <taxon>Ascomycota</taxon>
        <taxon>Pezizomycotina</taxon>
        <taxon>Eurotiomycetes</taxon>
        <taxon>Eurotiomycetidae</taxon>
        <taxon>Onygenales</taxon>
        <taxon>Ajellomycetaceae</taxon>
        <taxon>Emergomyces</taxon>
    </lineage>
</organism>
<sequence>MYLDHASEKCSLKYDSNSLLYVFKAMDLFDLGRAQQLVTAGRRAETHKRILAEGPSGPSLTPQQLRSENPSTNSKCQSSQFQSQSQTQQPPTDLIQGLSLLKSHPILVMSVASDILFPAWQQQKIIEALMTAERLQVKHVELSEDVSVMPQRYSPGGIAIYRVRAQVIVVAITVV</sequence>
<dbReference type="VEuPathDB" id="FungiDB:AJ78_00486"/>
<dbReference type="OrthoDB" id="444135at2759"/>
<accession>A0A1J9QH39</accession>
<name>A0A1J9QH39_9EURO</name>
<protein>
    <submittedName>
        <fullName evidence="2">Uncharacterized protein</fullName>
    </submittedName>
</protein>
<dbReference type="InterPro" id="IPR008220">
    <property type="entry name" value="HAT_MetX-like"/>
</dbReference>
<reference evidence="2 3" key="1">
    <citation type="submission" date="2015-07" db="EMBL/GenBank/DDBJ databases">
        <title>Emmonsia species relationships and genome sequence.</title>
        <authorList>
            <consortium name="The Broad Institute Genomics Platform"/>
            <person name="Cuomo C.A."/>
            <person name="Munoz J.F."/>
            <person name="Imamovic A."/>
            <person name="Priest M.E."/>
            <person name="Young S."/>
            <person name="Clay O.K."/>
            <person name="McEwen J.G."/>
        </authorList>
    </citation>
    <scope>NUCLEOTIDE SEQUENCE [LARGE SCALE GENOMIC DNA]</scope>
    <source>
        <strain evidence="2 3">UAMH 9510</strain>
    </source>
</reference>
<evidence type="ECO:0000313" key="2">
    <source>
        <dbReference type="EMBL" id="OJD19515.1"/>
    </source>
</evidence>
<dbReference type="GO" id="GO:0005739">
    <property type="term" value="C:mitochondrion"/>
    <property type="evidence" value="ECO:0007669"/>
    <property type="project" value="TreeGrafter"/>
</dbReference>
<keyword evidence="3" id="KW-1185">Reference proteome</keyword>
<dbReference type="SUPFAM" id="SSF53474">
    <property type="entry name" value="alpha/beta-Hydrolases"/>
    <property type="match status" value="1"/>
</dbReference>
<dbReference type="PANTHER" id="PTHR32268">
    <property type="entry name" value="HOMOSERINE O-ACETYLTRANSFERASE"/>
    <property type="match status" value="1"/>
</dbReference>
<dbReference type="GO" id="GO:0004414">
    <property type="term" value="F:homoserine O-acetyltransferase activity"/>
    <property type="evidence" value="ECO:0007669"/>
    <property type="project" value="TreeGrafter"/>
</dbReference>
<evidence type="ECO:0000313" key="3">
    <source>
        <dbReference type="Proteomes" id="UP000182235"/>
    </source>
</evidence>
<feature type="region of interest" description="Disordered" evidence="1">
    <location>
        <begin position="48"/>
        <end position="91"/>
    </location>
</feature>
<feature type="compositionally biased region" description="Low complexity" evidence="1">
    <location>
        <begin position="77"/>
        <end position="89"/>
    </location>
</feature>
<proteinExistence type="predicted"/>
<dbReference type="GO" id="GO:0009092">
    <property type="term" value="P:homoserine metabolic process"/>
    <property type="evidence" value="ECO:0007669"/>
    <property type="project" value="TreeGrafter"/>
</dbReference>
<gene>
    <name evidence="2" type="ORF">AJ78_00486</name>
</gene>
<dbReference type="GO" id="GO:0009086">
    <property type="term" value="P:methionine biosynthetic process"/>
    <property type="evidence" value="ECO:0007669"/>
    <property type="project" value="TreeGrafter"/>
</dbReference>
<dbReference type="GO" id="GO:0009001">
    <property type="term" value="F:serine O-acetyltransferase activity"/>
    <property type="evidence" value="ECO:0007669"/>
    <property type="project" value="TreeGrafter"/>
</dbReference>
<dbReference type="InterPro" id="IPR029058">
    <property type="entry name" value="AB_hydrolase_fold"/>
</dbReference>
<dbReference type="Proteomes" id="UP000182235">
    <property type="component" value="Unassembled WGS sequence"/>
</dbReference>
<evidence type="ECO:0000256" key="1">
    <source>
        <dbReference type="SAM" id="MobiDB-lite"/>
    </source>
</evidence>
<dbReference type="GO" id="GO:0006535">
    <property type="term" value="P:cysteine biosynthetic process from serine"/>
    <property type="evidence" value="ECO:0007669"/>
    <property type="project" value="TreeGrafter"/>
</dbReference>
<dbReference type="PANTHER" id="PTHR32268:SF16">
    <property type="entry name" value="SERINE O-SUCCINYLTRANSFERASE"/>
    <property type="match status" value="1"/>
</dbReference>
<dbReference type="Gene3D" id="3.40.50.1820">
    <property type="entry name" value="alpha/beta hydrolase"/>
    <property type="match status" value="1"/>
</dbReference>
<dbReference type="STRING" id="1447872.A0A1J9QH39"/>
<feature type="compositionally biased region" description="Polar residues" evidence="1">
    <location>
        <begin position="58"/>
        <end position="76"/>
    </location>
</feature>
<dbReference type="EMBL" id="LGRN01000008">
    <property type="protein sequence ID" value="OJD19515.1"/>
    <property type="molecule type" value="Genomic_DNA"/>
</dbReference>
<comment type="caution">
    <text evidence="2">The sequence shown here is derived from an EMBL/GenBank/DDBJ whole genome shotgun (WGS) entry which is preliminary data.</text>
</comment>